<gene>
    <name evidence="1" type="ORF">C900_01313</name>
</gene>
<dbReference type="STRING" id="1237149.C900_01313"/>
<sequence length="355" mass="41251">MTIEDLRKHDIIVFECMSGSHAHGLATPESDKDIKGVFILPREAYYGLEYVEQVSNESNDMVYYELKRFMELLGKSNPNILELLYTPEDSILKMHPVFHGIRGENFLSKQCKESFGGYAMTQIRKAKGLNKKILNPVEKERKGVLDFCYVVWQQGSIPVKEYLKLNDLKQEQCGLARIPNMHEIYGLYYGHDSFAGIIRKDSANDVALSPIPKGMEPVALMSFNKSGYSKYCKEYKDYWEWVGKRNDARYQNTIQHGKNYDAKNIMHTFRLLHMCEEIAREGKLNVRREDREYLLSIKRGDFQYDKLLELAEQKISAIDDVYKIANLPEAPDVQKLNTLLVTIRSDYYSLKKRPL</sequence>
<dbReference type="Proteomes" id="UP000011135">
    <property type="component" value="Unassembled WGS sequence"/>
</dbReference>
<dbReference type="OrthoDB" id="243791at2"/>
<evidence type="ECO:0000313" key="1">
    <source>
        <dbReference type="EMBL" id="ELR72535.1"/>
    </source>
</evidence>
<name>L8JUR4_9BACT</name>
<dbReference type="PANTHER" id="PTHR34817">
    <property type="entry name" value="NUCLEOTIDYLTRANSFERASE"/>
    <property type="match status" value="1"/>
</dbReference>
<dbReference type="PANTHER" id="PTHR34817:SF1">
    <property type="entry name" value="NUCLEOTIDYLTRANSFERASE"/>
    <property type="match status" value="1"/>
</dbReference>
<proteinExistence type="predicted"/>
<dbReference type="Pfam" id="PF10127">
    <property type="entry name" value="RlaP"/>
    <property type="match status" value="1"/>
</dbReference>
<organism evidence="1 2">
    <name type="scientific">Fulvivirga imtechensis AK7</name>
    <dbReference type="NCBI Taxonomy" id="1237149"/>
    <lineage>
        <taxon>Bacteria</taxon>
        <taxon>Pseudomonadati</taxon>
        <taxon>Bacteroidota</taxon>
        <taxon>Cytophagia</taxon>
        <taxon>Cytophagales</taxon>
        <taxon>Fulvivirgaceae</taxon>
        <taxon>Fulvivirga</taxon>
    </lineage>
</organism>
<keyword evidence="2" id="KW-1185">Reference proteome</keyword>
<dbReference type="PATRIC" id="fig|1237149.3.peg.1412"/>
<dbReference type="RefSeq" id="WP_009578888.1">
    <property type="nucleotide sequence ID" value="NZ_AMZN01000019.1"/>
</dbReference>
<dbReference type="EMBL" id="AMZN01000019">
    <property type="protein sequence ID" value="ELR72535.1"/>
    <property type="molecule type" value="Genomic_DNA"/>
</dbReference>
<evidence type="ECO:0000313" key="2">
    <source>
        <dbReference type="Proteomes" id="UP000011135"/>
    </source>
</evidence>
<protein>
    <recommendedName>
        <fullName evidence="3">Nucleotidyltransferase</fullName>
    </recommendedName>
</protein>
<dbReference type="InterPro" id="IPR018775">
    <property type="entry name" value="RlaP"/>
</dbReference>
<comment type="caution">
    <text evidence="1">The sequence shown here is derived from an EMBL/GenBank/DDBJ whole genome shotgun (WGS) entry which is preliminary data.</text>
</comment>
<dbReference type="eggNOG" id="COG3541">
    <property type="taxonomic scope" value="Bacteria"/>
</dbReference>
<evidence type="ECO:0008006" key="3">
    <source>
        <dbReference type="Google" id="ProtNLM"/>
    </source>
</evidence>
<dbReference type="AlphaFoldDB" id="L8JUR4"/>
<reference evidence="1 2" key="1">
    <citation type="submission" date="2012-12" db="EMBL/GenBank/DDBJ databases">
        <title>Genome assembly of Fulvivirga imtechensis AK7.</title>
        <authorList>
            <person name="Nupur N."/>
            <person name="Khatri I."/>
            <person name="Kumar R."/>
            <person name="Subramanian S."/>
            <person name="Pinnaka A."/>
        </authorList>
    </citation>
    <scope>NUCLEOTIDE SEQUENCE [LARGE SCALE GENOMIC DNA]</scope>
    <source>
        <strain evidence="1 2">AK7</strain>
    </source>
</reference>
<accession>L8JUR4</accession>